<dbReference type="Gene3D" id="3.40.140.40">
    <property type="entry name" value="Domain of unknown function (DUF1846), C-terminal subdomain"/>
    <property type="match status" value="1"/>
</dbReference>
<dbReference type="Proteomes" id="UP000231282">
    <property type="component" value="Unassembled WGS sequence"/>
</dbReference>
<dbReference type="GO" id="GO:0003824">
    <property type="term" value="F:catalytic activity"/>
    <property type="evidence" value="ECO:0007669"/>
    <property type="project" value="InterPro"/>
</dbReference>
<dbReference type="AlphaFoldDB" id="A0A2H0WR67"/>
<feature type="domain" description="DUF1846" evidence="2">
    <location>
        <begin position="348"/>
        <end position="498"/>
    </location>
</feature>
<evidence type="ECO:0000313" key="4">
    <source>
        <dbReference type="Proteomes" id="UP000231282"/>
    </source>
</evidence>
<accession>A0A2H0WR67</accession>
<dbReference type="Gene3D" id="3.10.630.10">
    <property type="entry name" value="dip2346 domain like"/>
    <property type="match status" value="1"/>
</dbReference>
<dbReference type="Pfam" id="PF20921">
    <property type="entry name" value="DUF1846_C"/>
    <property type="match status" value="1"/>
</dbReference>
<reference evidence="4" key="1">
    <citation type="submission" date="2017-09" db="EMBL/GenBank/DDBJ databases">
        <title>Depth-based differentiation of microbial function through sediment-hosted aquifers and enrichment of novel symbionts in the deep terrestrial subsurface.</title>
        <authorList>
            <person name="Probst A.J."/>
            <person name="Ladd B."/>
            <person name="Jarett J.K."/>
            <person name="Geller-Mcgrath D.E."/>
            <person name="Sieber C.M.K."/>
            <person name="Emerson J.B."/>
            <person name="Anantharaman K."/>
            <person name="Thomas B.C."/>
            <person name="Malmstrom R."/>
            <person name="Stieglmeier M."/>
            <person name="Klingl A."/>
            <person name="Woyke T."/>
            <person name="Ryan C.M."/>
            <person name="Banfield J.F."/>
        </authorList>
    </citation>
    <scope>NUCLEOTIDE SEQUENCE [LARGE SCALE GENOMIC DNA]</scope>
</reference>
<dbReference type="EMBL" id="PEZH01000024">
    <property type="protein sequence ID" value="PIS15164.1"/>
    <property type="molecule type" value="Genomic_DNA"/>
</dbReference>
<dbReference type="InterPro" id="IPR048496">
    <property type="entry name" value="DUF1846_N"/>
</dbReference>
<dbReference type="Gene3D" id="1.20.1570.10">
    <property type="entry name" value="dip2346 domain like"/>
    <property type="match status" value="1"/>
</dbReference>
<name>A0A2H0WR67_9BACT</name>
<feature type="domain" description="DUF1846" evidence="1">
    <location>
        <begin position="4"/>
        <end position="338"/>
    </location>
</feature>
<comment type="caution">
    <text evidence="3">The sequence shown here is derived from an EMBL/GenBank/DDBJ whole genome shotgun (WGS) entry which is preliminary data.</text>
</comment>
<dbReference type="Pfam" id="PF08903">
    <property type="entry name" value="DUF1846"/>
    <property type="match status" value="1"/>
</dbReference>
<dbReference type="InterPro" id="IPR048441">
    <property type="entry name" value="DUF1846_C"/>
</dbReference>
<evidence type="ECO:0000259" key="2">
    <source>
        <dbReference type="Pfam" id="PF20921"/>
    </source>
</evidence>
<evidence type="ECO:0000313" key="3">
    <source>
        <dbReference type="EMBL" id="PIS15164.1"/>
    </source>
</evidence>
<dbReference type="SUPFAM" id="SSF53927">
    <property type="entry name" value="Cytidine deaminase-like"/>
    <property type="match status" value="1"/>
</dbReference>
<organism evidence="3 4">
    <name type="scientific">Candidatus Shapirobacteria bacterium CG09_land_8_20_14_0_10_38_17</name>
    <dbReference type="NCBI Taxonomy" id="1974884"/>
    <lineage>
        <taxon>Bacteria</taxon>
        <taxon>Candidatus Shapironibacteriota</taxon>
    </lineage>
</organism>
<proteinExistence type="predicted"/>
<evidence type="ECO:0000259" key="1">
    <source>
        <dbReference type="Pfam" id="PF08903"/>
    </source>
</evidence>
<protein>
    <recommendedName>
        <fullName evidence="5">DUF1846 domain-containing protein</fullName>
    </recommendedName>
</protein>
<sequence length="505" mass="56816">MTKVGFDTKKYLAAQKKAIEERLTKFSGRLYLEFGGKLIDDFHASRTLPGYDSNAKMLLLKSLNRDLEILYCVSAKQLANGKIRGDWEIGYDLVTIKALEDLGSFGLPVLGVVINRFEGESEAKILEKRLKRMGVKVFKRYEIDGYPNDVDNILGSRGYGRDDYIKTKKPLVIVWGAGPGSGKLSTCLGQIYQDAKYGLNSGYAKFETFPVWNLPLDHPVNIAYEAATADLGDFNLIDPFHLRAYKKVAVNYNRDVEAFPIIKTIFEKILSQKNFSHYYRSPTDMGFNVLKEGIIDDKTVCEAAKKEVVFYLFRYRQEYKRGLVDERTIERMNTIMKRLRINEQYLKVVPAARRAREEALKRKDKGERGIYCGAAIELPNREIITGKNSPLLHAEAAAVLNAIKVLGNITNDLDLISPSVIKQINKFKKQINEKSQSLNCAEALLALAVSAQANPLAQKAQCFLGNLGGCFMHTTHDLSPADKSIFRKLGVWVSTDGKTAKIKNE</sequence>
<gene>
    <name evidence="3" type="ORF">COT63_01415</name>
</gene>
<dbReference type="InterPro" id="IPR016193">
    <property type="entry name" value="Cytidine_deaminase-like"/>
</dbReference>
<evidence type="ECO:0008006" key="5">
    <source>
        <dbReference type="Google" id="ProtNLM"/>
    </source>
</evidence>